<evidence type="ECO:0000313" key="2">
    <source>
        <dbReference type="Proteomes" id="UP001595632"/>
    </source>
</evidence>
<dbReference type="RefSeq" id="WP_275631317.1">
    <property type="nucleotide sequence ID" value="NZ_JARGYD010000001.1"/>
</dbReference>
<evidence type="ECO:0000313" key="1">
    <source>
        <dbReference type="EMBL" id="MFC3144054.1"/>
    </source>
</evidence>
<dbReference type="Proteomes" id="UP001595632">
    <property type="component" value="Unassembled WGS sequence"/>
</dbReference>
<evidence type="ECO:0008006" key="3">
    <source>
        <dbReference type="Google" id="ProtNLM"/>
    </source>
</evidence>
<organism evidence="1 2">
    <name type="scientific">Psychromarinibacter halotolerans</name>
    <dbReference type="NCBI Taxonomy" id="1775175"/>
    <lineage>
        <taxon>Bacteria</taxon>
        <taxon>Pseudomonadati</taxon>
        <taxon>Pseudomonadota</taxon>
        <taxon>Alphaproteobacteria</taxon>
        <taxon>Rhodobacterales</taxon>
        <taxon>Paracoccaceae</taxon>
        <taxon>Psychromarinibacter</taxon>
    </lineage>
</organism>
<keyword evidence="2" id="KW-1185">Reference proteome</keyword>
<proteinExistence type="predicted"/>
<reference evidence="2" key="1">
    <citation type="journal article" date="2019" name="Int. J. Syst. Evol. Microbiol.">
        <title>The Global Catalogue of Microorganisms (GCM) 10K type strain sequencing project: providing services to taxonomists for standard genome sequencing and annotation.</title>
        <authorList>
            <consortium name="The Broad Institute Genomics Platform"/>
            <consortium name="The Broad Institute Genome Sequencing Center for Infectious Disease"/>
            <person name="Wu L."/>
            <person name="Ma J."/>
        </authorList>
    </citation>
    <scope>NUCLEOTIDE SEQUENCE [LARGE SCALE GENOMIC DNA]</scope>
    <source>
        <strain evidence="2">KCTC 52366</strain>
    </source>
</reference>
<gene>
    <name evidence="1" type="ORF">ACFOGP_15145</name>
</gene>
<dbReference type="EMBL" id="JBHRTB010000010">
    <property type="protein sequence ID" value="MFC3144054.1"/>
    <property type="molecule type" value="Genomic_DNA"/>
</dbReference>
<accession>A0ABV7GV21</accession>
<sequence>MRRRLADVEREIGVATLELEVRRRGFHMIECSDQLVIACCPKPVKIIC</sequence>
<name>A0ABV7GV21_9RHOB</name>
<protein>
    <recommendedName>
        <fullName evidence="3">N-(5'-phosphoribosyl)anthranilate isomerase</fullName>
    </recommendedName>
</protein>
<comment type="caution">
    <text evidence="1">The sequence shown here is derived from an EMBL/GenBank/DDBJ whole genome shotgun (WGS) entry which is preliminary data.</text>
</comment>